<evidence type="ECO:0000313" key="3">
    <source>
        <dbReference type="Proteomes" id="UP000063699"/>
    </source>
</evidence>
<proteinExistence type="predicted"/>
<dbReference type="RefSeq" id="WP_054295908.1">
    <property type="nucleotide sequence ID" value="NZ_CP012752.1"/>
</dbReference>
<dbReference type="EMBL" id="CP012752">
    <property type="protein sequence ID" value="ALG14036.1"/>
    <property type="molecule type" value="Genomic_DNA"/>
</dbReference>
<gene>
    <name evidence="2" type="ORF">AOZ06_50590</name>
</gene>
<dbReference type="InterPro" id="IPR000182">
    <property type="entry name" value="GNAT_dom"/>
</dbReference>
<dbReference type="PROSITE" id="PS51186">
    <property type="entry name" value="GNAT"/>
    <property type="match status" value="1"/>
</dbReference>
<dbReference type="SUPFAM" id="SSF55729">
    <property type="entry name" value="Acyl-CoA N-acyltransferases (Nat)"/>
    <property type="match status" value="1"/>
</dbReference>
<dbReference type="STRING" id="860235.AOZ06_50590"/>
<dbReference type="Proteomes" id="UP000063699">
    <property type="component" value="Chromosome"/>
</dbReference>
<evidence type="ECO:0000259" key="1">
    <source>
        <dbReference type="PROSITE" id="PS51186"/>
    </source>
</evidence>
<dbReference type="InterPro" id="IPR016181">
    <property type="entry name" value="Acyl_CoA_acyltransferase"/>
</dbReference>
<dbReference type="GO" id="GO:0016747">
    <property type="term" value="F:acyltransferase activity, transferring groups other than amino-acyl groups"/>
    <property type="evidence" value="ECO:0007669"/>
    <property type="project" value="InterPro"/>
</dbReference>
<reference evidence="2 3" key="1">
    <citation type="submission" date="2015-07" db="EMBL/GenBank/DDBJ databases">
        <title>Genome sequencing of Kibdelosporangium phytohabitans.</title>
        <authorList>
            <person name="Qin S."/>
            <person name="Xing K."/>
        </authorList>
    </citation>
    <scope>NUCLEOTIDE SEQUENCE [LARGE SCALE GENOMIC DNA]</scope>
    <source>
        <strain evidence="2 3">KLBMP1111</strain>
    </source>
</reference>
<organism evidence="2 3">
    <name type="scientific">Kibdelosporangium phytohabitans</name>
    <dbReference type="NCBI Taxonomy" id="860235"/>
    <lineage>
        <taxon>Bacteria</taxon>
        <taxon>Bacillati</taxon>
        <taxon>Actinomycetota</taxon>
        <taxon>Actinomycetes</taxon>
        <taxon>Pseudonocardiales</taxon>
        <taxon>Pseudonocardiaceae</taxon>
        <taxon>Kibdelosporangium</taxon>
    </lineage>
</organism>
<dbReference type="Pfam" id="PF00583">
    <property type="entry name" value="Acetyltransf_1"/>
    <property type="match status" value="1"/>
</dbReference>
<feature type="domain" description="N-acetyltransferase" evidence="1">
    <location>
        <begin position="166"/>
        <end position="301"/>
    </location>
</feature>
<keyword evidence="3" id="KW-1185">Reference proteome</keyword>
<dbReference type="KEGG" id="kphy:AOZ06_50590"/>
<keyword evidence="2" id="KW-0808">Transferase</keyword>
<accession>A0A0N9IGJ4</accession>
<dbReference type="OrthoDB" id="7942268at2"/>
<evidence type="ECO:0000313" key="2">
    <source>
        <dbReference type="EMBL" id="ALG14036.1"/>
    </source>
</evidence>
<protein>
    <submittedName>
        <fullName evidence="2">GCN5 family acetyltransferase</fullName>
    </submittedName>
</protein>
<dbReference type="AlphaFoldDB" id="A0A0N9IGJ4"/>
<dbReference type="Gene3D" id="3.40.630.30">
    <property type="match status" value="1"/>
</dbReference>
<sequence length="301" mass="33860">MTDLVIRALNQGEEHLFTGYDRPDVVGFALFGRTYADYLAKNEYRPEWTWVALRGDRVVARAAWWGGPEDTEPMTLDWFDFDDAEAGEALLRAAPFKVEYCLALPSNWRDDPVTAEAGQSRIDVALKAGMKPVVERLRYTWTTADGLPPRPQRLEFREEPDDEVIVEVLAAVQRGSLDAHKVADLRTMTPEQAARSELEDLKWFPGPREWWKLAYAPDGDLVGITIPTKNFVGPVVGFIGVVPGQRGHGYAYDLLVECTHLLVEAGAAQIQADTDVTNHPMAANFRRAGYPITQERVFLDW</sequence>
<name>A0A0N9IGJ4_9PSEU</name>